<dbReference type="SMART" id="SM00463">
    <property type="entry name" value="SMR"/>
    <property type="match status" value="1"/>
</dbReference>
<dbReference type="PROSITE" id="PS50828">
    <property type="entry name" value="SMR"/>
    <property type="match status" value="1"/>
</dbReference>
<reference evidence="2 3" key="1">
    <citation type="journal article" date="2022" name="Int. J. Syst. Evol. Microbiol.">
        <title>&lt;i&gt;Sideroxyarcus emersonii&lt;/i&gt; gen. nov. sp. nov., a neutrophilic, microaerobic iron- and thiosulfate-oxidizing bacterium isolated from iron-rich wetland sediment.</title>
        <authorList>
            <person name="Kato S."/>
            <person name="Itoh T."/>
            <person name="Iino T."/>
            <person name="Ohkuma M."/>
        </authorList>
    </citation>
    <scope>NUCLEOTIDE SEQUENCE [LARGE SCALE GENOMIC DNA]</scope>
    <source>
        <strain evidence="2 3">MIZ01</strain>
    </source>
</reference>
<dbReference type="EMBL" id="AP023423">
    <property type="protein sequence ID" value="BCK88643.1"/>
    <property type="molecule type" value="Genomic_DNA"/>
</dbReference>
<evidence type="ECO:0000313" key="3">
    <source>
        <dbReference type="Proteomes" id="UP001320326"/>
    </source>
</evidence>
<keyword evidence="2" id="KW-0378">Hydrolase</keyword>
<dbReference type="PANTHER" id="PTHR35562:SF2">
    <property type="entry name" value="DNA ENDONUCLEASE SMRA-RELATED"/>
    <property type="match status" value="1"/>
</dbReference>
<dbReference type="Gene3D" id="3.30.1370.110">
    <property type="match status" value="1"/>
</dbReference>
<dbReference type="Pfam" id="PF01713">
    <property type="entry name" value="Smr"/>
    <property type="match status" value="1"/>
</dbReference>
<dbReference type="Proteomes" id="UP001320326">
    <property type="component" value="Chromosome"/>
</dbReference>
<name>A0AAN2C006_9PROT</name>
<proteinExistence type="predicted"/>
<dbReference type="KEGG" id="seme:MIZ01_2448"/>
<evidence type="ECO:0000313" key="2">
    <source>
        <dbReference type="EMBL" id="BCK88643.1"/>
    </source>
</evidence>
<dbReference type="RefSeq" id="WP_237247156.1">
    <property type="nucleotide sequence ID" value="NZ_AP023423.1"/>
</dbReference>
<keyword evidence="2" id="KW-0540">Nuclease</keyword>
<accession>A0AAN2C006</accession>
<gene>
    <name evidence="2" type="ORF">MIZ01_2448</name>
</gene>
<dbReference type="InterPro" id="IPR036063">
    <property type="entry name" value="Smr_dom_sf"/>
</dbReference>
<organism evidence="2 3">
    <name type="scientific">Sideroxyarcus emersonii</name>
    <dbReference type="NCBI Taxonomy" id="2764705"/>
    <lineage>
        <taxon>Bacteria</taxon>
        <taxon>Pseudomonadati</taxon>
        <taxon>Pseudomonadota</taxon>
        <taxon>Betaproteobacteria</taxon>
        <taxon>Nitrosomonadales</taxon>
        <taxon>Gallionellaceae</taxon>
        <taxon>Sideroxyarcus</taxon>
    </lineage>
</organism>
<dbReference type="SUPFAM" id="SSF160443">
    <property type="entry name" value="SMR domain-like"/>
    <property type="match status" value="1"/>
</dbReference>
<dbReference type="GO" id="GO:0004519">
    <property type="term" value="F:endonuclease activity"/>
    <property type="evidence" value="ECO:0007669"/>
    <property type="project" value="UniProtKB-KW"/>
</dbReference>
<dbReference type="AlphaFoldDB" id="A0AAN2C006"/>
<sequence length="171" mass="19000">MKEKPEQDAALFRQALEGVTPLAPASRIEPVRKPRRITIPTHSPAPIADDLSDHGAGDIALNEFLRPGLNRMTLRKLRRGAWPPQDALDLHGLDSDGARRLLMEFLHDATQRGLRCINVIHGKGWRSEGRDGILKTRTRHWLTQHPQVLAFCEAPQYAGGGGAVWVLLKSS</sequence>
<protein>
    <submittedName>
        <fullName evidence="2">DNA endonuclease SmrA</fullName>
    </submittedName>
</protein>
<dbReference type="InterPro" id="IPR002625">
    <property type="entry name" value="Smr_dom"/>
</dbReference>
<evidence type="ECO:0000259" key="1">
    <source>
        <dbReference type="PROSITE" id="PS50828"/>
    </source>
</evidence>
<dbReference type="PANTHER" id="PTHR35562">
    <property type="entry name" value="DNA ENDONUCLEASE SMRA-RELATED"/>
    <property type="match status" value="1"/>
</dbReference>
<keyword evidence="2" id="KW-0255">Endonuclease</keyword>
<keyword evidence="3" id="KW-1185">Reference proteome</keyword>
<feature type="domain" description="Smr" evidence="1">
    <location>
        <begin position="88"/>
        <end position="169"/>
    </location>
</feature>